<dbReference type="Pfam" id="PF17932">
    <property type="entry name" value="TetR_C_24"/>
    <property type="match status" value="1"/>
</dbReference>
<keyword evidence="8" id="KW-1185">Reference proteome</keyword>
<evidence type="ECO:0000259" key="6">
    <source>
        <dbReference type="PROSITE" id="PS50977"/>
    </source>
</evidence>
<dbReference type="PANTHER" id="PTHR30055">
    <property type="entry name" value="HTH-TYPE TRANSCRIPTIONAL REGULATOR RUTR"/>
    <property type="match status" value="1"/>
</dbReference>
<keyword evidence="3" id="KW-0804">Transcription</keyword>
<keyword evidence="1" id="KW-0805">Transcription regulation</keyword>
<dbReference type="InterPro" id="IPR036271">
    <property type="entry name" value="Tet_transcr_reg_TetR-rel_C_sf"/>
</dbReference>
<dbReference type="EMBL" id="BAAAPK010000001">
    <property type="protein sequence ID" value="GAA1664965.1"/>
    <property type="molecule type" value="Genomic_DNA"/>
</dbReference>
<feature type="region of interest" description="Disordered" evidence="5">
    <location>
        <begin position="1"/>
        <end position="33"/>
    </location>
</feature>
<proteinExistence type="predicted"/>
<dbReference type="PRINTS" id="PR00455">
    <property type="entry name" value="HTHTETR"/>
</dbReference>
<evidence type="ECO:0000256" key="4">
    <source>
        <dbReference type="PROSITE-ProRule" id="PRU00335"/>
    </source>
</evidence>
<dbReference type="InterPro" id="IPR001647">
    <property type="entry name" value="HTH_TetR"/>
</dbReference>
<protein>
    <submittedName>
        <fullName evidence="7">TetR/AcrR family transcriptional regulator</fullName>
    </submittedName>
</protein>
<dbReference type="InterPro" id="IPR041490">
    <property type="entry name" value="KstR2_TetR_C"/>
</dbReference>
<sequence length="220" mass="23504">MPGMPARANPGGGCQTERVTDAPASAPARRGRPGYDRDQILAAAVEVFIAHGYDATSVAAVAERLGLTKSALYHHFDSKEHLLGVALDEALGGLEGVLAQPGASAGAAGERLEFVLRGAVRVLVEKLPYVTLLLRVRGNTEVERDALVRRRAFDHRITALVRDAQTEGSVRADVDPSVATRLVFGMVNSIVEWYRPTGAEGADDLADDVLRVALDGLRTR</sequence>
<feature type="domain" description="HTH tetR-type" evidence="6">
    <location>
        <begin position="34"/>
        <end position="94"/>
    </location>
</feature>
<dbReference type="PROSITE" id="PS50977">
    <property type="entry name" value="HTH_TETR_2"/>
    <property type="match status" value="1"/>
</dbReference>
<dbReference type="PANTHER" id="PTHR30055:SF234">
    <property type="entry name" value="HTH-TYPE TRANSCRIPTIONAL REGULATOR BETI"/>
    <property type="match status" value="1"/>
</dbReference>
<reference evidence="7 8" key="1">
    <citation type="journal article" date="2019" name="Int. J. Syst. Evol. Microbiol.">
        <title>The Global Catalogue of Microorganisms (GCM) 10K type strain sequencing project: providing services to taxonomists for standard genome sequencing and annotation.</title>
        <authorList>
            <consortium name="The Broad Institute Genomics Platform"/>
            <consortium name="The Broad Institute Genome Sequencing Center for Infectious Disease"/>
            <person name="Wu L."/>
            <person name="Ma J."/>
        </authorList>
    </citation>
    <scope>NUCLEOTIDE SEQUENCE [LARGE SCALE GENOMIC DNA]</scope>
    <source>
        <strain evidence="7 8">JCM 15575</strain>
    </source>
</reference>
<dbReference type="Gene3D" id="1.10.357.10">
    <property type="entry name" value="Tetracycline Repressor, domain 2"/>
    <property type="match status" value="1"/>
</dbReference>
<comment type="caution">
    <text evidence="7">The sequence shown here is derived from an EMBL/GenBank/DDBJ whole genome shotgun (WGS) entry which is preliminary data.</text>
</comment>
<dbReference type="SUPFAM" id="SSF48498">
    <property type="entry name" value="Tetracyclin repressor-like, C-terminal domain"/>
    <property type="match status" value="1"/>
</dbReference>
<dbReference type="InterPro" id="IPR009057">
    <property type="entry name" value="Homeodomain-like_sf"/>
</dbReference>
<evidence type="ECO:0000256" key="3">
    <source>
        <dbReference type="ARBA" id="ARBA00023163"/>
    </source>
</evidence>
<dbReference type="Pfam" id="PF00440">
    <property type="entry name" value="TetR_N"/>
    <property type="match status" value="1"/>
</dbReference>
<accession>A0ABN2G4P9</accession>
<evidence type="ECO:0000313" key="8">
    <source>
        <dbReference type="Proteomes" id="UP001500596"/>
    </source>
</evidence>
<evidence type="ECO:0000313" key="7">
    <source>
        <dbReference type="EMBL" id="GAA1664965.1"/>
    </source>
</evidence>
<organism evidence="7 8">
    <name type="scientific">Microbacterium lacus</name>
    <dbReference type="NCBI Taxonomy" id="415217"/>
    <lineage>
        <taxon>Bacteria</taxon>
        <taxon>Bacillati</taxon>
        <taxon>Actinomycetota</taxon>
        <taxon>Actinomycetes</taxon>
        <taxon>Micrococcales</taxon>
        <taxon>Microbacteriaceae</taxon>
        <taxon>Microbacterium</taxon>
    </lineage>
</organism>
<evidence type="ECO:0000256" key="5">
    <source>
        <dbReference type="SAM" id="MobiDB-lite"/>
    </source>
</evidence>
<feature type="DNA-binding region" description="H-T-H motif" evidence="4">
    <location>
        <begin position="57"/>
        <end position="76"/>
    </location>
</feature>
<evidence type="ECO:0000256" key="1">
    <source>
        <dbReference type="ARBA" id="ARBA00023015"/>
    </source>
</evidence>
<dbReference type="SUPFAM" id="SSF46689">
    <property type="entry name" value="Homeodomain-like"/>
    <property type="match status" value="1"/>
</dbReference>
<dbReference type="Gene3D" id="1.10.10.60">
    <property type="entry name" value="Homeodomain-like"/>
    <property type="match status" value="1"/>
</dbReference>
<gene>
    <name evidence="7" type="ORF">GCM10009807_06420</name>
</gene>
<keyword evidence="2 4" id="KW-0238">DNA-binding</keyword>
<dbReference type="InterPro" id="IPR050109">
    <property type="entry name" value="HTH-type_TetR-like_transc_reg"/>
</dbReference>
<evidence type="ECO:0000256" key="2">
    <source>
        <dbReference type="ARBA" id="ARBA00023125"/>
    </source>
</evidence>
<dbReference type="Proteomes" id="UP001500596">
    <property type="component" value="Unassembled WGS sequence"/>
</dbReference>
<name>A0ABN2G4P9_9MICO</name>